<dbReference type="Gene3D" id="3.50.4.10">
    <property type="entry name" value="Hepatocyte Growth Factor"/>
    <property type="match status" value="1"/>
</dbReference>
<keyword evidence="4" id="KW-0325">Glycoprotein</keyword>
<proteinExistence type="predicted"/>
<evidence type="ECO:0000259" key="9">
    <source>
        <dbReference type="PROSITE" id="PS50923"/>
    </source>
</evidence>
<feature type="domain" description="EGF-like" evidence="8">
    <location>
        <begin position="147"/>
        <end position="185"/>
    </location>
</feature>
<keyword evidence="7" id="KW-0812">Transmembrane</keyword>
<feature type="domain" description="Sushi" evidence="9">
    <location>
        <begin position="313"/>
        <end position="376"/>
    </location>
</feature>
<organism evidence="10 11">
    <name type="scientific">Lingula anatina</name>
    <name type="common">Brachiopod</name>
    <name type="synonym">Lingula unguis</name>
    <dbReference type="NCBI Taxonomy" id="7574"/>
    <lineage>
        <taxon>Eukaryota</taxon>
        <taxon>Metazoa</taxon>
        <taxon>Spiralia</taxon>
        <taxon>Lophotrochozoa</taxon>
        <taxon>Brachiopoda</taxon>
        <taxon>Linguliformea</taxon>
        <taxon>Lingulata</taxon>
        <taxon>Lingulida</taxon>
        <taxon>Linguloidea</taxon>
        <taxon>Lingulidae</taxon>
        <taxon>Lingula</taxon>
    </lineage>
</organism>
<evidence type="ECO:0000259" key="8">
    <source>
        <dbReference type="PROSITE" id="PS50026"/>
    </source>
</evidence>
<dbReference type="CDD" id="cd00033">
    <property type="entry name" value="CCP"/>
    <property type="match status" value="2"/>
</dbReference>
<keyword evidence="5" id="KW-0245">EGF-like domain</keyword>
<dbReference type="InterPro" id="IPR000742">
    <property type="entry name" value="EGF"/>
</dbReference>
<dbReference type="PROSITE" id="PS00022">
    <property type="entry name" value="EGF_1"/>
    <property type="match status" value="1"/>
</dbReference>
<keyword evidence="7" id="KW-1133">Transmembrane helix</keyword>
<dbReference type="PANTHER" id="PTHR19325">
    <property type="entry name" value="COMPLEMENT COMPONENT-RELATED SUSHI DOMAIN-CONTAINING"/>
    <property type="match status" value="1"/>
</dbReference>
<keyword evidence="3 5" id="KW-1015">Disulfide bond</keyword>
<dbReference type="InterPro" id="IPR035976">
    <property type="entry name" value="Sushi/SCR/CCP_sf"/>
</dbReference>
<dbReference type="Proteomes" id="UP000085678">
    <property type="component" value="Unplaced"/>
</dbReference>
<dbReference type="PANTHER" id="PTHR19325:SF569">
    <property type="entry name" value="COMPLEMENT COMPONENT 4 BINDING PROTEIN, SECRETORY-RELATED"/>
    <property type="match status" value="1"/>
</dbReference>
<dbReference type="GeneID" id="106157801"/>
<dbReference type="PROSITE" id="PS50026">
    <property type="entry name" value="EGF_3"/>
    <property type="match status" value="1"/>
</dbReference>
<dbReference type="PROSITE" id="PS50923">
    <property type="entry name" value="SUSHI"/>
    <property type="match status" value="5"/>
</dbReference>
<feature type="disulfide bond" evidence="5">
    <location>
        <begin position="175"/>
        <end position="184"/>
    </location>
</feature>
<keyword evidence="1 6" id="KW-0768">Sushi</keyword>
<evidence type="ECO:0000256" key="1">
    <source>
        <dbReference type="ARBA" id="ARBA00022659"/>
    </source>
</evidence>
<feature type="transmembrane region" description="Helical" evidence="7">
    <location>
        <begin position="12"/>
        <end position="31"/>
    </location>
</feature>
<dbReference type="AlphaFoldDB" id="A0A1S3HVB7"/>
<feature type="domain" description="Sushi" evidence="9">
    <location>
        <begin position="440"/>
        <end position="502"/>
    </location>
</feature>
<dbReference type="InterPro" id="IPR000436">
    <property type="entry name" value="Sushi_SCR_CCP_dom"/>
</dbReference>
<dbReference type="InParanoid" id="A0A1S3HVB7"/>
<protein>
    <submittedName>
        <fullName evidence="11">Sushi, von Willebrand factor type A, EGF and pentraxin domain-containing protein 1-like</fullName>
    </submittedName>
</protein>
<feature type="domain" description="Sushi" evidence="9">
    <location>
        <begin position="377"/>
        <end position="439"/>
    </location>
</feature>
<keyword evidence="7" id="KW-0472">Membrane</keyword>
<comment type="caution">
    <text evidence="5">Lacks conserved residue(s) required for the propagation of feature annotation.</text>
</comment>
<dbReference type="SMART" id="SM00032">
    <property type="entry name" value="CCP"/>
    <property type="match status" value="5"/>
</dbReference>
<evidence type="ECO:0000256" key="3">
    <source>
        <dbReference type="ARBA" id="ARBA00023157"/>
    </source>
</evidence>
<dbReference type="STRING" id="7574.A0A1S3HVB7"/>
<reference evidence="11" key="1">
    <citation type="submission" date="2025-08" db="UniProtKB">
        <authorList>
            <consortium name="RefSeq"/>
        </authorList>
    </citation>
    <scope>IDENTIFICATION</scope>
    <source>
        <tissue evidence="11">Gonads</tissue>
    </source>
</reference>
<evidence type="ECO:0000256" key="4">
    <source>
        <dbReference type="ARBA" id="ARBA00023180"/>
    </source>
</evidence>
<feature type="domain" description="Sushi" evidence="9">
    <location>
        <begin position="188"/>
        <end position="250"/>
    </location>
</feature>
<dbReference type="InterPro" id="IPR050350">
    <property type="entry name" value="Compl-Cell_Adhes-Reg"/>
</dbReference>
<dbReference type="RefSeq" id="XP_013388999.1">
    <property type="nucleotide sequence ID" value="XM_013533545.1"/>
</dbReference>
<sequence>MAASRTCSNLAGLGYAGILIMLVCIIEFSSVEGICSESDIDALPTGGRCLRPLMKMRLCGTRTPTVCAMPQNVTQVFHKYGAQGASKMTKLRTVEQCVHGCAGNSSCYAVDWNTASEECWFHGSATFCNTQNVAHDFDHYKMQKCSSGWECSKQCGSGSCQLSPDFFQNQQSCICHVGYTGDTCSSPTTCPDPESGENTTVHLPSQACNIGDAKQYTCIQGHFLENNSTSKAILCQVDGTWNDTAAQCKPGNCTPPDVGNSATTSKVPPYHVHQHVDFECPIGHVFPGGTSIKTITCTTNLTFNASIPNCSRVRCQLPMNLVHMKPRESGPRLFEDHVHLDCDTGYVLPVTNQTSISLVCMENGNFNQTVLPACEPRSCPLPTHNQNLTVDGSASFRYPDSKLYRCPKGYLFPGKQDVVTVECLANGTPSMTSVPSCSPVECTNIGYLTSNLSVSPTGPYFYGSKANVTCPDGYNMVTDTSYVTLSCGRDGTWGRTLPECFKTSGQTADRMSGQPENIAAISAGAGTAAVVVILVVLGFGLIYWKRRNKERNSSSHDQSSNLSPSRELSHVYSNIQDVSNNLSSTTVATTCSNASGGVNPPKEQEKLENNMRELYTLPERRNNTRARVDQNIGGGSVRNPSGLYTALEMKSKTPHSGTTIGTGEASANEYESLRHIRDKPGDLYDSLCNDGATYVNGV</sequence>
<dbReference type="KEGG" id="lak:106157801"/>
<evidence type="ECO:0000256" key="7">
    <source>
        <dbReference type="SAM" id="Phobius"/>
    </source>
</evidence>
<dbReference type="Pfam" id="PF00084">
    <property type="entry name" value="Sushi"/>
    <property type="match status" value="3"/>
</dbReference>
<name>A0A1S3HVB7_LINAN</name>
<evidence type="ECO:0000313" key="10">
    <source>
        <dbReference type="Proteomes" id="UP000085678"/>
    </source>
</evidence>
<dbReference type="Gene3D" id="2.10.70.10">
    <property type="entry name" value="Complement Module, domain 1"/>
    <property type="match status" value="5"/>
</dbReference>
<evidence type="ECO:0000313" key="11">
    <source>
        <dbReference type="RefSeq" id="XP_013388999.1"/>
    </source>
</evidence>
<feature type="domain" description="Sushi" evidence="9">
    <location>
        <begin position="251"/>
        <end position="312"/>
    </location>
</feature>
<keyword evidence="2" id="KW-0677">Repeat</keyword>
<evidence type="ECO:0000256" key="2">
    <source>
        <dbReference type="ARBA" id="ARBA00022737"/>
    </source>
</evidence>
<keyword evidence="10" id="KW-1185">Reference proteome</keyword>
<evidence type="ECO:0000256" key="6">
    <source>
        <dbReference type="PROSITE-ProRule" id="PRU00302"/>
    </source>
</evidence>
<feature type="transmembrane region" description="Helical" evidence="7">
    <location>
        <begin position="518"/>
        <end position="544"/>
    </location>
</feature>
<accession>A0A1S3HVB7</accession>
<dbReference type="OrthoDB" id="6142884at2759"/>
<dbReference type="PROSITE" id="PS01186">
    <property type="entry name" value="EGF_2"/>
    <property type="match status" value="1"/>
</dbReference>
<dbReference type="SUPFAM" id="SSF57535">
    <property type="entry name" value="Complement control module/SCR domain"/>
    <property type="match status" value="5"/>
</dbReference>
<evidence type="ECO:0000256" key="5">
    <source>
        <dbReference type="PROSITE-ProRule" id="PRU00076"/>
    </source>
</evidence>
<gene>
    <name evidence="11" type="primary">LOC106157801</name>
</gene>